<keyword evidence="2" id="KW-0175">Coiled coil</keyword>
<dbReference type="InterPro" id="IPR001310">
    <property type="entry name" value="Histidine_triad_HIT"/>
</dbReference>
<evidence type="ECO:0000256" key="1">
    <source>
        <dbReference type="PROSITE-ProRule" id="PRU00464"/>
    </source>
</evidence>
<sequence>MAPKTKRLKKTASTQEPHVPPLVCPIPPQPIPPTQQPHIPSMSTHPHVPPLMAPTPHPYIPPPMAPTSHPHVPPLVDTTRQPHAGCESSRVWTASERSIERYCSLCMSNKYRNEKMNLWNRVYDSSLSREQLIVNVPNGIQKDQWSSFVDYHMSEEYKKLSKRNIEVRKVQKIPHTGGAKLLSTKQHEMEVNLGHVVGRRKLYIETHKKKNGSYVNEEAKSIAKMTQEMSQSVNSNEISVDDCVSKVLGKDHSGRVRCLGLGGLHSVAFQSTTRFSNAGHNFSNFGSTESSQLKEEVISLREKLATSEENLKTLKSVMLAYIQMKEGHTPHELGVMFDNETNVIDEESDQEVPTSRRGSSLDSNFHGWLSISMAAEIEATLISTPSEAPTVFDQIINKEIPSTVVYEDDKVLAFRDIAPQAPTHILIIPKVRDGLTGLSKAEERHCEILGRLLHTAKLVAKQEGLDDGFRIVINDGQDGGKCSFHVIAGT</sequence>
<dbReference type="Pfam" id="PF01230">
    <property type="entry name" value="HIT"/>
    <property type="match status" value="1"/>
</dbReference>
<evidence type="ECO:0000256" key="3">
    <source>
        <dbReference type="SAM" id="MobiDB-lite"/>
    </source>
</evidence>
<dbReference type="PROSITE" id="PS51084">
    <property type="entry name" value="HIT_2"/>
    <property type="match status" value="1"/>
</dbReference>
<dbReference type="EMBL" id="CP039350">
    <property type="protein sequence ID" value="QCD97145.1"/>
    <property type="molecule type" value="Genomic_DNA"/>
</dbReference>
<feature type="region of interest" description="Disordered" evidence="3">
    <location>
        <begin position="1"/>
        <end position="23"/>
    </location>
</feature>
<name>A0A4D6M7D7_VIGUN</name>
<evidence type="ECO:0000313" key="6">
    <source>
        <dbReference type="Proteomes" id="UP000501690"/>
    </source>
</evidence>
<dbReference type="InterPro" id="IPR004252">
    <property type="entry name" value="Probable_transposase_24"/>
</dbReference>
<evidence type="ECO:0000313" key="5">
    <source>
        <dbReference type="EMBL" id="QCD97145.1"/>
    </source>
</evidence>
<dbReference type="PRINTS" id="PR00332">
    <property type="entry name" value="HISTRIAD"/>
</dbReference>
<dbReference type="GO" id="GO:0047627">
    <property type="term" value="F:adenylylsulfatase activity"/>
    <property type="evidence" value="ECO:0007669"/>
    <property type="project" value="UniProtKB-ARBA"/>
</dbReference>
<evidence type="ECO:0000259" key="4">
    <source>
        <dbReference type="PROSITE" id="PS51084"/>
    </source>
</evidence>
<gene>
    <name evidence="5" type="ORF">DEO72_LG6g1855</name>
</gene>
<proteinExistence type="predicted"/>
<dbReference type="SUPFAM" id="SSF54197">
    <property type="entry name" value="HIT-like"/>
    <property type="match status" value="1"/>
</dbReference>
<dbReference type="InterPro" id="IPR036265">
    <property type="entry name" value="HIT-like_sf"/>
</dbReference>
<dbReference type="AlphaFoldDB" id="A0A4D6M7D7"/>
<dbReference type="Gene3D" id="3.30.428.10">
    <property type="entry name" value="HIT-like"/>
    <property type="match status" value="1"/>
</dbReference>
<organism evidence="5 6">
    <name type="scientific">Vigna unguiculata</name>
    <name type="common">Cowpea</name>
    <dbReference type="NCBI Taxonomy" id="3917"/>
    <lineage>
        <taxon>Eukaryota</taxon>
        <taxon>Viridiplantae</taxon>
        <taxon>Streptophyta</taxon>
        <taxon>Embryophyta</taxon>
        <taxon>Tracheophyta</taxon>
        <taxon>Spermatophyta</taxon>
        <taxon>Magnoliopsida</taxon>
        <taxon>eudicotyledons</taxon>
        <taxon>Gunneridae</taxon>
        <taxon>Pentapetalae</taxon>
        <taxon>rosids</taxon>
        <taxon>fabids</taxon>
        <taxon>Fabales</taxon>
        <taxon>Fabaceae</taxon>
        <taxon>Papilionoideae</taxon>
        <taxon>50 kb inversion clade</taxon>
        <taxon>NPAAA clade</taxon>
        <taxon>indigoferoid/millettioid clade</taxon>
        <taxon>Phaseoleae</taxon>
        <taxon>Vigna</taxon>
    </lineage>
</organism>
<dbReference type="Pfam" id="PF03004">
    <property type="entry name" value="Transposase_24"/>
    <property type="match status" value="1"/>
</dbReference>
<dbReference type="PANTHER" id="PTHR23089">
    <property type="entry name" value="HISTIDINE TRIAD HIT PROTEIN"/>
    <property type="match status" value="1"/>
</dbReference>
<keyword evidence="6" id="KW-1185">Reference proteome</keyword>
<protein>
    <submittedName>
        <fullName evidence="5">Hit-like protein involved in cell-cycle regulation</fullName>
    </submittedName>
</protein>
<feature type="compositionally biased region" description="Basic residues" evidence="3">
    <location>
        <begin position="1"/>
        <end position="10"/>
    </location>
</feature>
<dbReference type="InterPro" id="IPR011146">
    <property type="entry name" value="HIT-like"/>
</dbReference>
<dbReference type="Proteomes" id="UP000501690">
    <property type="component" value="Linkage Group LG6"/>
</dbReference>
<dbReference type="CDD" id="cd01276">
    <property type="entry name" value="PKCI_related"/>
    <property type="match status" value="1"/>
</dbReference>
<evidence type="ECO:0000256" key="2">
    <source>
        <dbReference type="SAM" id="Coils"/>
    </source>
</evidence>
<reference evidence="5 6" key="1">
    <citation type="submission" date="2019-04" db="EMBL/GenBank/DDBJ databases">
        <title>An improved genome assembly and genetic linkage map for asparagus bean, Vigna unguiculata ssp. sesquipedialis.</title>
        <authorList>
            <person name="Xia Q."/>
            <person name="Zhang R."/>
            <person name="Dong Y."/>
        </authorList>
    </citation>
    <scope>NUCLEOTIDE SEQUENCE [LARGE SCALE GENOMIC DNA]</scope>
    <source>
        <tissue evidence="5">Leaf</tissue>
    </source>
</reference>
<accession>A0A4D6M7D7</accession>
<comment type="caution">
    <text evidence="1">Lacks conserved residue(s) required for the propagation of feature annotation.</text>
</comment>
<feature type="coiled-coil region" evidence="2">
    <location>
        <begin position="290"/>
        <end position="317"/>
    </location>
</feature>
<feature type="domain" description="HIT" evidence="4">
    <location>
        <begin position="391"/>
        <end position="490"/>
    </location>
</feature>